<dbReference type="InterPro" id="IPR032710">
    <property type="entry name" value="NTF2-like_dom_sf"/>
</dbReference>
<dbReference type="RefSeq" id="WP_045946207.1">
    <property type="nucleotide sequence ID" value="NZ_JZWV01000098.1"/>
</dbReference>
<organism evidence="2 3">
    <name type="scientific">Streptomyces katrae</name>
    <dbReference type="NCBI Taxonomy" id="68223"/>
    <lineage>
        <taxon>Bacteria</taxon>
        <taxon>Bacillati</taxon>
        <taxon>Actinomycetota</taxon>
        <taxon>Actinomycetes</taxon>
        <taxon>Kitasatosporales</taxon>
        <taxon>Streptomycetaceae</taxon>
        <taxon>Streptomyces</taxon>
    </lineage>
</organism>
<feature type="domain" description="SnoaL-like" evidence="1">
    <location>
        <begin position="15"/>
        <end position="106"/>
    </location>
</feature>
<name>A0A0F4JV36_9ACTN</name>
<dbReference type="STRING" id="68223.GCA_002028425_01354"/>
<dbReference type="OrthoDB" id="3542646at2"/>
<dbReference type="Gene3D" id="3.10.450.50">
    <property type="match status" value="1"/>
</dbReference>
<keyword evidence="3" id="KW-1185">Reference proteome</keyword>
<evidence type="ECO:0000313" key="2">
    <source>
        <dbReference type="EMBL" id="KJY37603.1"/>
    </source>
</evidence>
<sequence>MAKYDISALHPVFVRQMDALAALDIEAVMKNYTEDAVLVRFEGASVGIEAVRETFTGYLTLKPTLVELQEYIETDDTIFYRAIMNLNGAPEHAFGTLVVRDGRIWRQTAGFGS</sequence>
<dbReference type="SUPFAM" id="SSF54427">
    <property type="entry name" value="NTF2-like"/>
    <property type="match status" value="1"/>
</dbReference>
<evidence type="ECO:0000259" key="1">
    <source>
        <dbReference type="Pfam" id="PF12680"/>
    </source>
</evidence>
<reference evidence="2 3" key="1">
    <citation type="submission" date="2015-02" db="EMBL/GenBank/DDBJ databases">
        <authorList>
            <person name="Ju K.-S."/>
            <person name="Doroghazi J.R."/>
            <person name="Metcalf W."/>
        </authorList>
    </citation>
    <scope>NUCLEOTIDE SEQUENCE [LARGE SCALE GENOMIC DNA]</scope>
    <source>
        <strain evidence="2 3">NRRL ISP-5550</strain>
    </source>
</reference>
<dbReference type="PATRIC" id="fig|68223.7.peg.1720"/>
<gene>
    <name evidence="2" type="ORF">VR44_05420</name>
</gene>
<comment type="caution">
    <text evidence="2">The sequence shown here is derived from an EMBL/GenBank/DDBJ whole genome shotgun (WGS) entry which is preliminary data.</text>
</comment>
<dbReference type="InterPro" id="IPR037401">
    <property type="entry name" value="SnoaL-like"/>
</dbReference>
<proteinExistence type="predicted"/>
<dbReference type="EMBL" id="JZWV01000098">
    <property type="protein sequence ID" value="KJY37603.1"/>
    <property type="molecule type" value="Genomic_DNA"/>
</dbReference>
<dbReference type="AlphaFoldDB" id="A0A0F4JV36"/>
<dbReference type="eggNOG" id="ENOG50329NR">
    <property type="taxonomic scope" value="Bacteria"/>
</dbReference>
<protein>
    <recommendedName>
        <fullName evidence="1">SnoaL-like domain-containing protein</fullName>
    </recommendedName>
</protein>
<dbReference type="Proteomes" id="UP000033551">
    <property type="component" value="Unassembled WGS sequence"/>
</dbReference>
<accession>A0A0F4JV36</accession>
<dbReference type="Pfam" id="PF12680">
    <property type="entry name" value="SnoaL_2"/>
    <property type="match status" value="1"/>
</dbReference>
<evidence type="ECO:0000313" key="3">
    <source>
        <dbReference type="Proteomes" id="UP000033551"/>
    </source>
</evidence>